<dbReference type="OrthoDB" id="5245244at2759"/>
<feature type="compositionally biased region" description="Basic residues" evidence="1">
    <location>
        <begin position="303"/>
        <end position="313"/>
    </location>
</feature>
<feature type="compositionally biased region" description="Low complexity" evidence="1">
    <location>
        <begin position="252"/>
        <end position="262"/>
    </location>
</feature>
<accession>A0A1J7J7K6</accession>
<dbReference type="Proteomes" id="UP000182658">
    <property type="component" value="Unassembled WGS sequence"/>
</dbReference>
<feature type="compositionally biased region" description="Polar residues" evidence="1">
    <location>
        <begin position="198"/>
        <end position="220"/>
    </location>
</feature>
<proteinExistence type="predicted"/>
<feature type="region of interest" description="Disordered" evidence="1">
    <location>
        <begin position="45"/>
        <end position="68"/>
    </location>
</feature>
<evidence type="ECO:0000256" key="1">
    <source>
        <dbReference type="SAM" id="MobiDB-lite"/>
    </source>
</evidence>
<dbReference type="InParanoid" id="A0A1J7J7K6"/>
<dbReference type="EMBL" id="KV875093">
    <property type="protein sequence ID" value="OIW35339.1"/>
    <property type="molecule type" value="Genomic_DNA"/>
</dbReference>
<feature type="region of interest" description="Disordered" evidence="1">
    <location>
        <begin position="197"/>
        <end position="352"/>
    </location>
</feature>
<gene>
    <name evidence="2" type="ORF">CONLIGDRAFT_54137</name>
</gene>
<evidence type="ECO:0000313" key="2">
    <source>
        <dbReference type="EMBL" id="OIW35339.1"/>
    </source>
</evidence>
<protein>
    <submittedName>
        <fullName evidence="2">Uncharacterized protein</fullName>
    </submittedName>
</protein>
<evidence type="ECO:0000313" key="3">
    <source>
        <dbReference type="Proteomes" id="UP000182658"/>
    </source>
</evidence>
<feature type="compositionally biased region" description="Polar residues" evidence="1">
    <location>
        <begin position="231"/>
        <end position="249"/>
    </location>
</feature>
<keyword evidence="3" id="KW-1185">Reference proteome</keyword>
<organism evidence="2 3">
    <name type="scientific">Coniochaeta ligniaria NRRL 30616</name>
    <dbReference type="NCBI Taxonomy" id="1408157"/>
    <lineage>
        <taxon>Eukaryota</taxon>
        <taxon>Fungi</taxon>
        <taxon>Dikarya</taxon>
        <taxon>Ascomycota</taxon>
        <taxon>Pezizomycotina</taxon>
        <taxon>Sordariomycetes</taxon>
        <taxon>Sordariomycetidae</taxon>
        <taxon>Coniochaetales</taxon>
        <taxon>Coniochaetaceae</taxon>
        <taxon>Coniochaeta</taxon>
    </lineage>
</organism>
<feature type="compositionally biased region" description="Basic and acidic residues" evidence="1">
    <location>
        <begin position="282"/>
        <end position="292"/>
    </location>
</feature>
<name>A0A1J7J7K6_9PEZI</name>
<feature type="compositionally biased region" description="Low complexity" evidence="1">
    <location>
        <begin position="329"/>
        <end position="346"/>
    </location>
</feature>
<feature type="compositionally biased region" description="Low complexity" evidence="1">
    <location>
        <begin position="45"/>
        <end position="65"/>
    </location>
</feature>
<sequence>MGRITDVTNVSTVGTCTSAGSASTLMDSAPCCFIWTWLAGTTGTASAGQAGTTTGTTSGTQGTASPSPVAWKENDINISFSRHGSEVLTPPLLLSTTNNSSELVSSLASSSSFASSASGPGSAQHNFNFLILDADQQEQPLPRCQTPSSTTSNTTNHNLNITAANTAYTSRSATAFNSFLCSPSTLGSDAAIEDENHTFGTHDSCSSIRQRSRTSKMPSSTLPPPDEPRFPSSTYSAANVPANTSQWRPHTSRSGRSARSASPLFARWARRHHHQLDVQESNDSRSSTDRKSTSSSGNPKSLLQHHQHHHDHSRHNNDDASHKHTHNVSTSTITRSSSSSRRPSQSGLPPPLTREEFEALPLAIQRKVCAVFRSSVTFALALFLPTELTLPNWPGVSGH</sequence>
<reference evidence="2 3" key="1">
    <citation type="submission" date="2016-10" db="EMBL/GenBank/DDBJ databases">
        <title>Draft genome sequence of Coniochaeta ligniaria NRRL30616, a lignocellulolytic fungus for bioabatement of inhibitors in plant biomass hydrolysates.</title>
        <authorList>
            <consortium name="DOE Joint Genome Institute"/>
            <person name="Jimenez D.J."/>
            <person name="Hector R.E."/>
            <person name="Riley R."/>
            <person name="Sun H."/>
            <person name="Grigoriev I.V."/>
            <person name="Van Elsas J.D."/>
            <person name="Nichols N.N."/>
        </authorList>
    </citation>
    <scope>NUCLEOTIDE SEQUENCE [LARGE SCALE GENOMIC DNA]</scope>
    <source>
        <strain evidence="2 3">NRRL 30616</strain>
    </source>
</reference>
<dbReference type="AlphaFoldDB" id="A0A1J7J7K6"/>